<comment type="caution">
    <text evidence="1">The sequence shown here is derived from an EMBL/GenBank/DDBJ whole genome shotgun (WGS) entry which is preliminary data.</text>
</comment>
<dbReference type="Proteomes" id="UP000838686">
    <property type="component" value="Unassembled WGS sequence"/>
</dbReference>
<accession>A0ABN8G2K5</accession>
<protein>
    <recommendedName>
        <fullName evidence="3">Butirosin biosynthesis protein H N-terminal domain-containing protein</fullName>
    </recommendedName>
</protein>
<dbReference type="EMBL" id="CAKMMF010000003">
    <property type="protein sequence ID" value="CAH1195728.1"/>
    <property type="molecule type" value="Genomic_DNA"/>
</dbReference>
<name>A0ABN8G2K5_9BACL</name>
<keyword evidence="2" id="KW-1185">Reference proteome</keyword>
<evidence type="ECO:0000313" key="1">
    <source>
        <dbReference type="EMBL" id="CAH1195728.1"/>
    </source>
</evidence>
<reference evidence="1" key="1">
    <citation type="submission" date="2022-01" db="EMBL/GenBank/DDBJ databases">
        <authorList>
            <person name="Criscuolo A."/>
        </authorList>
    </citation>
    <scope>NUCLEOTIDE SEQUENCE</scope>
    <source>
        <strain evidence="1">CIP111893</strain>
    </source>
</reference>
<evidence type="ECO:0008006" key="3">
    <source>
        <dbReference type="Google" id="ProtNLM"/>
    </source>
</evidence>
<evidence type="ECO:0000313" key="2">
    <source>
        <dbReference type="Proteomes" id="UP000838686"/>
    </source>
</evidence>
<gene>
    <name evidence="1" type="ORF">PAECIP111893_00748</name>
</gene>
<organism evidence="1 2">
    <name type="scientific">Paenibacillus plantiphilus</name>
    <dbReference type="NCBI Taxonomy" id="2905650"/>
    <lineage>
        <taxon>Bacteria</taxon>
        <taxon>Bacillati</taxon>
        <taxon>Bacillota</taxon>
        <taxon>Bacilli</taxon>
        <taxon>Bacillales</taxon>
        <taxon>Paenibacillaceae</taxon>
        <taxon>Paenibacillus</taxon>
    </lineage>
</organism>
<sequence>MKKDLPIQIPINKCYQFSAYPLSIITTDDRSWGWVFTNYIQTCIHENFLTAPVPFKFYEFDYSLNPWLKVNRLDRSIFPLLRTSLTDFAINCLSKGVYLYLNLDEYYVPSRSAYQNYHMTHDVLIHGFDTEQKSFSIIGYTNENVFDKSTVSFADFETAYASLDHIENDCHQIYLYEFNKEGAYSFNPALVAEGIEDYLLSRNTARKFAGLAEPERDLVFGMNTYPVLAAYHEHLIKDDEYIDIRLLHLLWEHKNCMALRVKYMAEKGYLRGDLTELQDSFIRIEKESRLTRDTLIKYYYSKNKSFLQSIIQNLEKIRQDESEQLNRLLDAMKIREQLNI</sequence>
<proteinExistence type="predicted"/>